<evidence type="ECO:0000256" key="5">
    <source>
        <dbReference type="ARBA" id="ARBA00022989"/>
    </source>
</evidence>
<protein>
    <recommendedName>
        <fullName evidence="10">Nucleotide-diphospho-sugar transferase domain-containing protein</fullName>
    </recommendedName>
</protein>
<evidence type="ECO:0000313" key="9">
    <source>
        <dbReference type="Proteomes" id="UP000799770"/>
    </source>
</evidence>
<evidence type="ECO:0000256" key="4">
    <source>
        <dbReference type="ARBA" id="ARBA00022692"/>
    </source>
</evidence>
<dbReference type="AlphaFoldDB" id="A0A6A5YM53"/>
<evidence type="ECO:0000256" key="7">
    <source>
        <dbReference type="ARBA" id="ARBA00023180"/>
    </source>
</evidence>
<evidence type="ECO:0000256" key="3">
    <source>
        <dbReference type="ARBA" id="ARBA00022679"/>
    </source>
</evidence>
<keyword evidence="3" id="KW-0808">Transferase</keyword>
<evidence type="ECO:0000313" key="8">
    <source>
        <dbReference type="EMBL" id="KAF2107301.1"/>
    </source>
</evidence>
<feature type="non-terminal residue" evidence="8">
    <location>
        <position position="1"/>
    </location>
</feature>
<dbReference type="GO" id="GO:0016020">
    <property type="term" value="C:membrane"/>
    <property type="evidence" value="ECO:0007669"/>
    <property type="project" value="UniProtKB-SubCell"/>
</dbReference>
<sequence>MLHRSLSSRREQAALAISHIKTPFLILSDDHTLWRATSNFLPSLLAPFSNPRVGAVGPVLQARHYHHRLFSFCGFWNFIGMAYLTRRAHEFLATNTIDGGLSCLSSRFVLFRSAIYTDPDFLHAYLNEYTFWGRVGPLNADDDKFHTRWLTTHGWEIKTQYGKDCVMETELAVSEKCRVLPGICGVRVSLLVPQGLRTLHLLEVFWSTASTAKKSPRIKDNTSVGWGNGKASSSLLRAFEKLPVRRMTSKKSTV</sequence>
<keyword evidence="6" id="KW-0472">Membrane</keyword>
<comment type="subcellular location">
    <subcellularLocation>
        <location evidence="1">Membrane</location>
    </subcellularLocation>
</comment>
<keyword evidence="7" id="KW-0325">Glycoprotein</keyword>
<gene>
    <name evidence="8" type="ORF">BDV96DRAFT_693535</name>
</gene>
<dbReference type="Proteomes" id="UP000799770">
    <property type="component" value="Unassembled WGS sequence"/>
</dbReference>
<keyword evidence="4" id="KW-0812">Transmembrane</keyword>
<dbReference type="Pfam" id="PF13641">
    <property type="entry name" value="Glyco_tranf_2_3"/>
    <property type="match status" value="1"/>
</dbReference>
<dbReference type="OrthoDB" id="2849215at2759"/>
<keyword evidence="2" id="KW-0328">Glycosyltransferase</keyword>
<evidence type="ECO:0000256" key="6">
    <source>
        <dbReference type="ARBA" id="ARBA00023136"/>
    </source>
</evidence>
<evidence type="ECO:0008006" key="10">
    <source>
        <dbReference type="Google" id="ProtNLM"/>
    </source>
</evidence>
<proteinExistence type="predicted"/>
<dbReference type="PANTHER" id="PTHR47844">
    <property type="entry name" value="SYNTHASE CPS1, PUTATIVE (AFU_ORTHOLOGUE AFUA_7G02500)-RELATED"/>
    <property type="match status" value="1"/>
</dbReference>
<reference evidence="8" key="1">
    <citation type="journal article" date="2020" name="Stud. Mycol.">
        <title>101 Dothideomycetes genomes: a test case for predicting lifestyles and emergence of pathogens.</title>
        <authorList>
            <person name="Haridas S."/>
            <person name="Albert R."/>
            <person name="Binder M."/>
            <person name="Bloem J."/>
            <person name="Labutti K."/>
            <person name="Salamov A."/>
            <person name="Andreopoulos B."/>
            <person name="Baker S."/>
            <person name="Barry K."/>
            <person name="Bills G."/>
            <person name="Bluhm B."/>
            <person name="Cannon C."/>
            <person name="Castanera R."/>
            <person name="Culley D."/>
            <person name="Daum C."/>
            <person name="Ezra D."/>
            <person name="Gonzalez J."/>
            <person name="Henrissat B."/>
            <person name="Kuo A."/>
            <person name="Liang C."/>
            <person name="Lipzen A."/>
            <person name="Lutzoni F."/>
            <person name="Magnuson J."/>
            <person name="Mondo S."/>
            <person name="Nolan M."/>
            <person name="Ohm R."/>
            <person name="Pangilinan J."/>
            <person name="Park H.-J."/>
            <person name="Ramirez L."/>
            <person name="Alfaro M."/>
            <person name="Sun H."/>
            <person name="Tritt A."/>
            <person name="Yoshinaga Y."/>
            <person name="Zwiers L.-H."/>
            <person name="Turgeon B."/>
            <person name="Goodwin S."/>
            <person name="Spatafora J."/>
            <person name="Crous P."/>
            <person name="Grigoriev I."/>
        </authorList>
    </citation>
    <scope>NUCLEOTIDE SEQUENCE</scope>
    <source>
        <strain evidence="8">CBS 627.86</strain>
    </source>
</reference>
<name>A0A6A5YM53_9PLEO</name>
<evidence type="ECO:0000256" key="1">
    <source>
        <dbReference type="ARBA" id="ARBA00004370"/>
    </source>
</evidence>
<dbReference type="SUPFAM" id="SSF53448">
    <property type="entry name" value="Nucleotide-diphospho-sugar transferases"/>
    <property type="match status" value="1"/>
</dbReference>
<keyword evidence="5" id="KW-1133">Transmembrane helix</keyword>
<organism evidence="8 9">
    <name type="scientific">Lophiotrema nucula</name>
    <dbReference type="NCBI Taxonomy" id="690887"/>
    <lineage>
        <taxon>Eukaryota</taxon>
        <taxon>Fungi</taxon>
        <taxon>Dikarya</taxon>
        <taxon>Ascomycota</taxon>
        <taxon>Pezizomycotina</taxon>
        <taxon>Dothideomycetes</taxon>
        <taxon>Pleosporomycetidae</taxon>
        <taxon>Pleosporales</taxon>
        <taxon>Lophiotremataceae</taxon>
        <taxon>Lophiotrema</taxon>
    </lineage>
</organism>
<dbReference type="InterPro" id="IPR029044">
    <property type="entry name" value="Nucleotide-diphossugar_trans"/>
</dbReference>
<keyword evidence="9" id="KW-1185">Reference proteome</keyword>
<accession>A0A6A5YM53</accession>
<dbReference type="EMBL" id="ML977355">
    <property type="protein sequence ID" value="KAF2107301.1"/>
    <property type="molecule type" value="Genomic_DNA"/>
</dbReference>
<evidence type="ECO:0000256" key="2">
    <source>
        <dbReference type="ARBA" id="ARBA00022676"/>
    </source>
</evidence>
<dbReference type="PANTHER" id="PTHR47844:SF1">
    <property type="entry name" value="EXOSTOSIN-LIKE 2"/>
    <property type="match status" value="1"/>
</dbReference>
<dbReference type="InterPro" id="IPR052427">
    <property type="entry name" value="Glycosyltrans_GT2/GT47"/>
</dbReference>
<dbReference type="GO" id="GO:0016757">
    <property type="term" value="F:glycosyltransferase activity"/>
    <property type="evidence" value="ECO:0007669"/>
    <property type="project" value="UniProtKB-KW"/>
</dbReference>